<evidence type="ECO:0000313" key="3">
    <source>
        <dbReference type="Proteomes" id="UP000316095"/>
    </source>
</evidence>
<keyword evidence="3" id="KW-1185">Reference proteome</keyword>
<dbReference type="Gene3D" id="3.90.1530.10">
    <property type="entry name" value="Conserved hypothetical protein from pyrococcus furiosus pfu- 392566-001, ParB domain"/>
    <property type="match status" value="1"/>
</dbReference>
<accession>A0A5C5XK42</accession>
<organism evidence="2 3">
    <name type="scientific">Rubinisphaera italica</name>
    <dbReference type="NCBI Taxonomy" id="2527969"/>
    <lineage>
        <taxon>Bacteria</taxon>
        <taxon>Pseudomonadati</taxon>
        <taxon>Planctomycetota</taxon>
        <taxon>Planctomycetia</taxon>
        <taxon>Planctomycetales</taxon>
        <taxon>Planctomycetaceae</taxon>
        <taxon>Rubinisphaera</taxon>
    </lineage>
</organism>
<protein>
    <submittedName>
        <fullName evidence="2">ParB-like nuclease domain protein</fullName>
    </submittedName>
</protein>
<dbReference type="Proteomes" id="UP000316095">
    <property type="component" value="Unassembled WGS sequence"/>
</dbReference>
<evidence type="ECO:0000313" key="2">
    <source>
        <dbReference type="EMBL" id="TWT63224.1"/>
    </source>
</evidence>
<dbReference type="EMBL" id="SJPG01000001">
    <property type="protein sequence ID" value="TWT63224.1"/>
    <property type="molecule type" value="Genomic_DNA"/>
</dbReference>
<reference evidence="2 3" key="1">
    <citation type="submission" date="2019-02" db="EMBL/GenBank/DDBJ databases">
        <title>Deep-cultivation of Planctomycetes and their phenomic and genomic characterization uncovers novel biology.</title>
        <authorList>
            <person name="Wiegand S."/>
            <person name="Jogler M."/>
            <person name="Boedeker C."/>
            <person name="Pinto D."/>
            <person name="Vollmers J."/>
            <person name="Rivas-Marin E."/>
            <person name="Kohn T."/>
            <person name="Peeters S.H."/>
            <person name="Heuer A."/>
            <person name="Rast P."/>
            <person name="Oberbeckmann S."/>
            <person name="Bunk B."/>
            <person name="Jeske O."/>
            <person name="Meyerdierks A."/>
            <person name="Storesund J.E."/>
            <person name="Kallscheuer N."/>
            <person name="Luecker S."/>
            <person name="Lage O.M."/>
            <person name="Pohl T."/>
            <person name="Merkel B.J."/>
            <person name="Hornburger P."/>
            <person name="Mueller R.-W."/>
            <person name="Bruemmer F."/>
            <person name="Labrenz M."/>
            <person name="Spormann A.M."/>
            <person name="Op Den Camp H."/>
            <person name="Overmann J."/>
            <person name="Amann R."/>
            <person name="Jetten M.S.M."/>
            <person name="Mascher T."/>
            <person name="Medema M.H."/>
            <person name="Devos D.P."/>
            <person name="Kaster A.-K."/>
            <person name="Ovreas L."/>
            <person name="Rohde M."/>
            <person name="Galperin M.Y."/>
            <person name="Jogler C."/>
        </authorList>
    </citation>
    <scope>NUCLEOTIDE SEQUENCE [LARGE SCALE GENOMIC DNA]</scope>
    <source>
        <strain evidence="2 3">Pan54</strain>
    </source>
</reference>
<sequence length="188" mass="21340">MRIETKNVNQLKPADYNPRVELKPGMDEYERLKRSLAEFELVQPLVWNERTGHVVGGHQRLGVLKAEGVQEVQVVVVDLPLEREKALNIALNNERVGGRWDVEKLQDLVTELIELPEIDETLTGFSPEELNELMLKPSWSGEEIAEEGEQIVVTCKVAEDEWDGFRSGLDDLLKEFDVELHVRMPGGG</sequence>
<dbReference type="CDD" id="cd16401">
    <property type="entry name" value="ParB_N_like_MT"/>
    <property type="match status" value="1"/>
</dbReference>
<evidence type="ECO:0000259" key="1">
    <source>
        <dbReference type="SMART" id="SM00470"/>
    </source>
</evidence>
<dbReference type="RefSeq" id="WP_146505000.1">
    <property type="nucleotide sequence ID" value="NZ_SJPG01000001.1"/>
</dbReference>
<dbReference type="AlphaFoldDB" id="A0A5C5XK42"/>
<dbReference type="InterPro" id="IPR036086">
    <property type="entry name" value="ParB/Sulfiredoxin_sf"/>
</dbReference>
<dbReference type="SUPFAM" id="SSF110849">
    <property type="entry name" value="ParB/Sulfiredoxin"/>
    <property type="match status" value="1"/>
</dbReference>
<dbReference type="InterPro" id="IPR003115">
    <property type="entry name" value="ParB_N"/>
</dbReference>
<dbReference type="OrthoDB" id="9800801at2"/>
<gene>
    <name evidence="2" type="ORF">Pan54_39770</name>
</gene>
<feature type="domain" description="ParB-like N-terminal" evidence="1">
    <location>
        <begin position="4"/>
        <end position="93"/>
    </location>
</feature>
<name>A0A5C5XK42_9PLAN</name>
<comment type="caution">
    <text evidence="2">The sequence shown here is derived from an EMBL/GenBank/DDBJ whole genome shotgun (WGS) entry which is preliminary data.</text>
</comment>
<proteinExistence type="predicted"/>
<dbReference type="SMART" id="SM00470">
    <property type="entry name" value="ParB"/>
    <property type="match status" value="1"/>
</dbReference>
<dbReference type="Pfam" id="PF02195">
    <property type="entry name" value="ParB_N"/>
    <property type="match status" value="1"/>
</dbReference>